<evidence type="ECO:0000313" key="1">
    <source>
        <dbReference type="EMBL" id="KAJ3473516.1"/>
    </source>
</evidence>
<protein>
    <submittedName>
        <fullName evidence="1">Uncharacterized protein</fullName>
    </submittedName>
</protein>
<reference evidence="1" key="1">
    <citation type="submission" date="2022-07" db="EMBL/GenBank/DDBJ databases">
        <title>Genome Sequence of Lecanicillium saksenae.</title>
        <authorList>
            <person name="Buettner E."/>
        </authorList>
    </citation>
    <scope>NUCLEOTIDE SEQUENCE</scope>
    <source>
        <strain evidence="1">VT-O1</strain>
    </source>
</reference>
<proteinExistence type="predicted"/>
<dbReference type="Proteomes" id="UP001148737">
    <property type="component" value="Unassembled WGS sequence"/>
</dbReference>
<keyword evidence="2" id="KW-1185">Reference proteome</keyword>
<evidence type="ECO:0000313" key="2">
    <source>
        <dbReference type="Proteomes" id="UP001148737"/>
    </source>
</evidence>
<organism evidence="1 2">
    <name type="scientific">Lecanicillium saksenae</name>
    <dbReference type="NCBI Taxonomy" id="468837"/>
    <lineage>
        <taxon>Eukaryota</taxon>
        <taxon>Fungi</taxon>
        <taxon>Dikarya</taxon>
        <taxon>Ascomycota</taxon>
        <taxon>Pezizomycotina</taxon>
        <taxon>Sordariomycetes</taxon>
        <taxon>Hypocreomycetidae</taxon>
        <taxon>Hypocreales</taxon>
        <taxon>Cordycipitaceae</taxon>
        <taxon>Lecanicillium</taxon>
    </lineage>
</organism>
<dbReference type="EMBL" id="JANAKD010002478">
    <property type="protein sequence ID" value="KAJ3473516.1"/>
    <property type="molecule type" value="Genomic_DNA"/>
</dbReference>
<gene>
    <name evidence="1" type="ORF">NLG97_g10264</name>
</gene>
<name>A0ACC1QGP5_9HYPO</name>
<sequence length="198" mass="21674">MVHQLLSSLGAALALGQIVVGVNMTFMDSCSKQDSESMYNLHKDAAYFNTTSATSFTVRDVTGKDNNWFVYLTVKDKAHENGTSSLDYWIGVPGEFLASNQANDTRICLATSKNYDKSLKHKNGNDTCKGVVSDDCLKRYPDEAAKVDYSQNTVPYLDAKFEDKCNLGYTTSASTACKSPKDTACGPSSEWATARPRT</sequence>
<accession>A0ACC1QGP5</accession>
<comment type="caution">
    <text evidence="1">The sequence shown here is derived from an EMBL/GenBank/DDBJ whole genome shotgun (WGS) entry which is preliminary data.</text>
</comment>